<reference evidence="1 2" key="1">
    <citation type="submission" date="2021-03" db="EMBL/GenBank/DDBJ databases">
        <title>Genomic Encyclopedia of Type Strains, Phase IV (KMG-IV): sequencing the most valuable type-strain genomes for metagenomic binning, comparative biology and taxonomic classification.</title>
        <authorList>
            <person name="Goeker M."/>
        </authorList>
    </citation>
    <scope>NUCLEOTIDE SEQUENCE [LARGE SCALE GENOMIC DNA]</scope>
    <source>
        <strain evidence="1 2">DSM 40526</strain>
    </source>
</reference>
<accession>A0ABS4KYJ5</accession>
<dbReference type="Proteomes" id="UP001519310">
    <property type="component" value="Unassembled WGS sequence"/>
</dbReference>
<organism evidence="1 2">
    <name type="scientific">Streptomyces avidinii</name>
    <dbReference type="NCBI Taxonomy" id="1895"/>
    <lineage>
        <taxon>Bacteria</taxon>
        <taxon>Bacillati</taxon>
        <taxon>Actinomycetota</taxon>
        <taxon>Actinomycetes</taxon>
        <taxon>Kitasatosporales</taxon>
        <taxon>Streptomycetaceae</taxon>
        <taxon>Streptomyces</taxon>
    </lineage>
</organism>
<evidence type="ECO:0000313" key="1">
    <source>
        <dbReference type="EMBL" id="MBP2034556.1"/>
    </source>
</evidence>
<gene>
    <name evidence="1" type="ORF">J2Z77_000340</name>
</gene>
<keyword evidence="2" id="KW-1185">Reference proteome</keyword>
<protein>
    <submittedName>
        <fullName evidence="1">Uncharacterized protein</fullName>
    </submittedName>
</protein>
<comment type="caution">
    <text evidence="1">The sequence shown here is derived from an EMBL/GenBank/DDBJ whole genome shotgun (WGS) entry which is preliminary data.</text>
</comment>
<dbReference type="RefSeq" id="WP_189965109.1">
    <property type="nucleotide sequence ID" value="NZ_BMVL01000002.1"/>
</dbReference>
<proteinExistence type="predicted"/>
<evidence type="ECO:0000313" key="2">
    <source>
        <dbReference type="Proteomes" id="UP001519310"/>
    </source>
</evidence>
<sequence>MKSVIAAIDPVAPDNALKCSMHDTTSPNCSGPVVADVTFDDAGSTGNHWNVCQWWLDNTPEAQQF</sequence>
<dbReference type="EMBL" id="JAGGLQ010000001">
    <property type="protein sequence ID" value="MBP2034556.1"/>
    <property type="molecule type" value="Genomic_DNA"/>
</dbReference>
<name>A0ABS4KYJ5_STRAV</name>